<dbReference type="SMART" id="SM00859">
    <property type="entry name" value="Semialdhyde_dh"/>
    <property type="match status" value="1"/>
</dbReference>
<dbReference type="KEGG" id="mmaa:FR932_03855"/>
<feature type="domain" description="Semialdehyde dehydrogenase NAD-binding" evidence="7">
    <location>
        <begin position="5"/>
        <end position="106"/>
    </location>
</feature>
<dbReference type="GO" id="GO:0006526">
    <property type="term" value="P:L-arginine biosynthetic process"/>
    <property type="evidence" value="ECO:0007669"/>
    <property type="project" value="UniProtKB-KW"/>
</dbReference>
<dbReference type="InterPro" id="IPR050085">
    <property type="entry name" value="AGPR"/>
</dbReference>
<dbReference type="GO" id="GO:0051287">
    <property type="term" value="F:NAD binding"/>
    <property type="evidence" value="ECO:0007669"/>
    <property type="project" value="InterPro"/>
</dbReference>
<dbReference type="GO" id="GO:0003942">
    <property type="term" value="F:N-acetyl-gamma-glutamyl-phosphate reductase activity"/>
    <property type="evidence" value="ECO:0007669"/>
    <property type="project" value="UniProtKB-EC"/>
</dbReference>
<evidence type="ECO:0000256" key="5">
    <source>
        <dbReference type="ARBA" id="ARBA00023002"/>
    </source>
</evidence>
<keyword evidence="9" id="KW-1185">Reference proteome</keyword>
<dbReference type="CDD" id="cd23935">
    <property type="entry name" value="AGPR_2_C"/>
    <property type="match status" value="1"/>
</dbReference>
<dbReference type="PANTHER" id="PTHR32338:SF10">
    <property type="entry name" value="N-ACETYL-GAMMA-GLUTAMYL-PHOSPHATE REDUCTASE, CHLOROPLASTIC-RELATED"/>
    <property type="match status" value="1"/>
</dbReference>
<keyword evidence="5 8" id="KW-0560">Oxidoreductase</keyword>
<evidence type="ECO:0000256" key="6">
    <source>
        <dbReference type="PROSITE-ProRule" id="PRU10010"/>
    </source>
</evidence>
<dbReference type="PROSITE" id="PS01224">
    <property type="entry name" value="ARGC"/>
    <property type="match status" value="1"/>
</dbReference>
<dbReference type="InterPro" id="IPR000534">
    <property type="entry name" value="Semialdehyde_DH_NAD-bd"/>
</dbReference>
<dbReference type="Gene3D" id="3.40.50.720">
    <property type="entry name" value="NAD(P)-binding Rossmann-like Domain"/>
    <property type="match status" value="1"/>
</dbReference>
<dbReference type="EC" id="1.2.1.38" evidence="8"/>
<evidence type="ECO:0000256" key="2">
    <source>
        <dbReference type="ARBA" id="ARBA00022571"/>
    </source>
</evidence>
<evidence type="ECO:0000313" key="8">
    <source>
        <dbReference type="EMBL" id="QFI37023.1"/>
    </source>
</evidence>
<dbReference type="PANTHER" id="PTHR32338">
    <property type="entry name" value="N-ACETYL-GAMMA-GLUTAMYL-PHOSPHATE REDUCTASE, CHLOROPLASTIC-RELATED-RELATED"/>
    <property type="match status" value="1"/>
</dbReference>
<name>A0A5J6WGA8_MORMI</name>
<feature type="active site" evidence="6">
    <location>
        <position position="117"/>
    </location>
</feature>
<accession>A0A5J6WGA8</accession>
<dbReference type="RefSeq" id="WP_019439371.1">
    <property type="nucleotide sequence ID" value="NZ_ALOE01000001.1"/>
</dbReference>
<proteinExistence type="predicted"/>
<dbReference type="InterPro" id="IPR010136">
    <property type="entry name" value="AGPR_type-2"/>
</dbReference>
<organism evidence="8 9">
    <name type="scientific">Moritella marina ATCC 15381</name>
    <dbReference type="NCBI Taxonomy" id="1202962"/>
    <lineage>
        <taxon>Bacteria</taxon>
        <taxon>Pseudomonadati</taxon>
        <taxon>Pseudomonadota</taxon>
        <taxon>Gammaproteobacteria</taxon>
        <taxon>Alteromonadales</taxon>
        <taxon>Moritellaceae</taxon>
        <taxon>Moritella</taxon>
    </lineage>
</organism>
<dbReference type="NCBIfam" id="TIGR01851">
    <property type="entry name" value="argC_other"/>
    <property type="match status" value="1"/>
</dbReference>
<dbReference type="GO" id="GO:0005737">
    <property type="term" value="C:cytoplasm"/>
    <property type="evidence" value="ECO:0007669"/>
    <property type="project" value="InterPro"/>
</dbReference>
<dbReference type="Pfam" id="PF01118">
    <property type="entry name" value="Semialdhyde_dh"/>
    <property type="match status" value="1"/>
</dbReference>
<evidence type="ECO:0000313" key="9">
    <source>
        <dbReference type="Proteomes" id="UP000327424"/>
    </source>
</evidence>
<evidence type="ECO:0000259" key="7">
    <source>
        <dbReference type="SMART" id="SM00859"/>
    </source>
</evidence>
<evidence type="ECO:0000256" key="3">
    <source>
        <dbReference type="ARBA" id="ARBA00022605"/>
    </source>
</evidence>
<reference evidence="8 9" key="1">
    <citation type="submission" date="2019-09" db="EMBL/GenBank/DDBJ databases">
        <title>Hybrid Assembly of the complete Genome of the Deep-Sea Bacterium Moritella marina from long Nanopore and Illumina reads.</title>
        <authorList>
            <person name="Magin S."/>
            <person name="Georgoulis A."/>
            <person name="Papadimitriou K."/>
            <person name="Iliakis G."/>
            <person name="Vorgias C.E."/>
        </authorList>
    </citation>
    <scope>NUCLEOTIDE SEQUENCE [LARGE SCALE GENOMIC DNA]</scope>
    <source>
        <strain evidence="8 9">MP-1</strain>
    </source>
</reference>
<dbReference type="InterPro" id="IPR036291">
    <property type="entry name" value="NAD(P)-bd_dom_sf"/>
</dbReference>
<dbReference type="Gene3D" id="3.30.360.10">
    <property type="entry name" value="Dihydrodipicolinate Reductase, domain 2"/>
    <property type="match status" value="1"/>
</dbReference>
<sequence length="311" mass="34315">MKKYHVFIDGQEGTTGLQIKERLKLHPNIELLTIKDNKRKDIKEKKEIMSAADVTVLCLPDHVARESAKLATSVGCRVLDASSAHRTNANWIYGLPELNISQRHSIRAANLVANPGCYATGAILLLHPLRDLIFNSSIAINAISGYSGGGKNLINKYEKRGPAYEAYSLDMDHKHIPEIKMWSSLATTPTMMPAVGNFYQGMLVFIPLNMNLAKTPEEVHHQISNYYDNEPFIAVKEYQSSNEAYSPSLLTPHGLEGKNNVEIYVFGNGKQTLLAAKLDNLGKGASGAAVQNLNIMLDLEESICTDLKGYS</sequence>
<keyword evidence="3" id="KW-0028">Amino-acid biosynthesis</keyword>
<dbReference type="OrthoDB" id="9801289at2"/>
<dbReference type="InterPro" id="IPR058924">
    <property type="entry name" value="AGPR_dimerisation_dom"/>
</dbReference>
<dbReference type="Proteomes" id="UP000327424">
    <property type="component" value="Chromosome"/>
</dbReference>
<gene>
    <name evidence="8" type="primary">argC</name>
    <name evidence="8" type="ORF">FR932_03855</name>
</gene>
<protein>
    <submittedName>
        <fullName evidence="8">N-acetyl-gamma-glutamyl-phosphate reductase</fullName>
        <ecNumber evidence="8">1.2.1.38</ecNumber>
    </submittedName>
</protein>
<dbReference type="EMBL" id="CP044399">
    <property type="protein sequence ID" value="QFI37023.1"/>
    <property type="molecule type" value="Genomic_DNA"/>
</dbReference>
<keyword evidence="2" id="KW-0055">Arginine biosynthesis</keyword>
<keyword evidence="1" id="KW-0963">Cytoplasm</keyword>
<dbReference type="SUPFAM" id="SSF55347">
    <property type="entry name" value="Glyceraldehyde-3-phosphate dehydrogenase-like, C-terminal domain"/>
    <property type="match status" value="1"/>
</dbReference>
<dbReference type="Pfam" id="PF22698">
    <property type="entry name" value="Semialdhyde_dhC_1"/>
    <property type="match status" value="1"/>
</dbReference>
<dbReference type="AlphaFoldDB" id="A0A5J6WGA8"/>
<dbReference type="InterPro" id="IPR023013">
    <property type="entry name" value="AGPR_AS"/>
</dbReference>
<dbReference type="SUPFAM" id="SSF51735">
    <property type="entry name" value="NAD(P)-binding Rossmann-fold domains"/>
    <property type="match status" value="1"/>
</dbReference>
<evidence type="ECO:0000256" key="1">
    <source>
        <dbReference type="ARBA" id="ARBA00022490"/>
    </source>
</evidence>
<evidence type="ECO:0000256" key="4">
    <source>
        <dbReference type="ARBA" id="ARBA00022857"/>
    </source>
</evidence>
<keyword evidence="4" id="KW-0521">NADP</keyword>